<dbReference type="InterPro" id="IPR000573">
    <property type="entry name" value="AconitaseA/IPMdHydase_ssu_swvl"/>
</dbReference>
<dbReference type="FunFam" id="3.30.499.10:FF:000006">
    <property type="entry name" value="3-isopropylmalate dehydratase large subunit"/>
    <property type="match status" value="1"/>
</dbReference>
<evidence type="ECO:0000256" key="11">
    <source>
        <dbReference type="ARBA" id="ARBA00022723"/>
    </source>
</evidence>
<evidence type="ECO:0000256" key="15">
    <source>
        <dbReference type="ARBA" id="ARBA00023304"/>
    </source>
</evidence>
<keyword evidence="12" id="KW-0408">Iron</keyword>
<comment type="catalytic activity">
    <reaction evidence="1 18">
        <text>(2R,3S)-3-isopropylmalate = (2S)-2-isopropylmalate</text>
        <dbReference type="Rhea" id="RHEA:32287"/>
        <dbReference type="ChEBI" id="CHEBI:1178"/>
        <dbReference type="ChEBI" id="CHEBI:35121"/>
        <dbReference type="EC" id="4.2.1.33"/>
    </reaction>
</comment>
<dbReference type="Pfam" id="PF00330">
    <property type="entry name" value="Aconitase"/>
    <property type="match status" value="1"/>
</dbReference>
<dbReference type="EC" id="4.2.1.33" evidence="6 18"/>
<comment type="function">
    <text evidence="3 18">Catalyzes the isomerization between 2-isopropylmalate and 3-isopropylmalate, via the formation of 2-isopropylmaleate.</text>
</comment>
<dbReference type="InterPro" id="IPR015931">
    <property type="entry name" value="Acnase/IPM_dHydase_lsu_aba_1/3"/>
</dbReference>
<evidence type="ECO:0000313" key="22">
    <source>
        <dbReference type="EMBL" id="PPQ70125.1"/>
    </source>
</evidence>
<keyword evidence="23" id="KW-1185">Reference proteome</keyword>
<dbReference type="InterPro" id="IPR033940">
    <property type="entry name" value="IPMI_Swivel"/>
</dbReference>
<dbReference type="FunCoup" id="A0A409VV39">
    <property type="interactions" value="114"/>
</dbReference>
<keyword evidence="11" id="KW-0479">Metal-binding</keyword>
<dbReference type="NCBIfam" id="NF002458">
    <property type="entry name" value="PRK01641.1"/>
    <property type="match status" value="1"/>
</dbReference>
<dbReference type="Gene3D" id="3.30.499.10">
    <property type="entry name" value="Aconitase, domain 3"/>
    <property type="match status" value="2"/>
</dbReference>
<dbReference type="GO" id="GO:0046872">
    <property type="term" value="F:metal ion binding"/>
    <property type="evidence" value="ECO:0007669"/>
    <property type="project" value="UniProtKB-KW"/>
</dbReference>
<dbReference type="PANTHER" id="PTHR43822">
    <property type="entry name" value="HOMOACONITASE, MITOCHONDRIAL-RELATED"/>
    <property type="match status" value="1"/>
</dbReference>
<dbReference type="FunFam" id="3.20.19.10:FF:000003">
    <property type="entry name" value="3-isopropylmalate dehydratase small subunit"/>
    <property type="match status" value="1"/>
</dbReference>
<keyword evidence="8 18" id="KW-0432">Leucine biosynthesis</keyword>
<dbReference type="SUPFAM" id="SSF52016">
    <property type="entry name" value="LeuD/IlvD-like"/>
    <property type="match status" value="1"/>
</dbReference>
<evidence type="ECO:0000256" key="17">
    <source>
        <dbReference type="ARBA" id="ARBA00033368"/>
    </source>
</evidence>
<dbReference type="GO" id="GO:0051539">
    <property type="term" value="F:4 iron, 4 sulfur cluster binding"/>
    <property type="evidence" value="ECO:0007669"/>
    <property type="project" value="UniProtKB-KW"/>
</dbReference>
<dbReference type="PRINTS" id="PR00415">
    <property type="entry name" value="ACONITASE"/>
</dbReference>
<evidence type="ECO:0000256" key="9">
    <source>
        <dbReference type="ARBA" id="ARBA00022485"/>
    </source>
</evidence>
<dbReference type="InterPro" id="IPR050067">
    <property type="entry name" value="IPM_dehydratase_rel_enz"/>
</dbReference>
<dbReference type="PANTHER" id="PTHR43822:SF9">
    <property type="entry name" value="3-ISOPROPYLMALATE DEHYDRATASE"/>
    <property type="match status" value="1"/>
</dbReference>
<evidence type="ECO:0000256" key="8">
    <source>
        <dbReference type="ARBA" id="ARBA00022430"/>
    </source>
</evidence>
<dbReference type="EMBL" id="NHTK01005964">
    <property type="protein sequence ID" value="PPQ70125.1"/>
    <property type="molecule type" value="Genomic_DNA"/>
</dbReference>
<dbReference type="Gene3D" id="3.20.19.10">
    <property type="entry name" value="Aconitase, domain 4"/>
    <property type="match status" value="1"/>
</dbReference>
<keyword evidence="15 18" id="KW-0100">Branched-chain amino acid biosynthesis</keyword>
<sequence>MPVPVTAPRTLYDKIWDDHVVEIKEDGLALVYIDRHLVHEVTSPQAFEGLRTAGRKVRRPDCTLATVDHNVPTVSRKNFTTVESFIAEPDSRAQCAALEDNVKEFGLTYFGMKDRRQGIVHVIGPEQGFTLPGITCVCGDSHTSTHGAFGSLAFGIGTSEVEHVLATQTLLQKKSKNMRITVDGELHEGVTSKDVILHIIGVIGTAGGTGCVIEYAGSVFRNFSMEARMSVCNMSIEAGARAGMVAPDDITFNYLRNRPLAPKGEEWDRAVAYWKTLKTDEGAKFDIEVNIPASDIIPTVTWGTSPQDVVPITGSVPDPATMTDPVKRASAERSLAYMGLKPNTPMEEIPVDKVFIGSCTNSRIEDLRSAVKVILAAGPDAKVAPNVQAMVVPGSGIIKQHAEAEGLDVIFKRAGFDWREAGCSMCLGMNPDQLAPGERCASTSNRNFEGRQGAGGRTHLLSPAMAAAAAITGKLADVRKFLGKVPENVSAQPTSLKTISAFEFMDPATVPPALSSSFTQDTSAASLPPSSSPSSVEKFTIVKGITAPLHIENVDTDMIIPKQFLKTLKRTGLADALFYTLRKDPHTGKDTDFVLNRAPYNKAKILVCTGKNFGCGSSREHAPWSLNDFGIRCIIAPSFADIFRNNSMQNGMLPVAIPQEQCQELAKDAEAGLEIEVDLEKQEIRRPNGQPPISFTTDPFRRHCLLNGLDDIALTMQRGESIESFEQRRSENWPWLDGFGYSSTKIPIGPVRVGKKTDW</sequence>
<dbReference type="HAMAP" id="MF_01031">
    <property type="entry name" value="LeuD_type1"/>
    <property type="match status" value="1"/>
</dbReference>
<dbReference type="GO" id="GO:0009098">
    <property type="term" value="P:L-leucine biosynthetic process"/>
    <property type="evidence" value="ECO:0007669"/>
    <property type="project" value="UniProtKB-UniPathway"/>
</dbReference>
<evidence type="ECO:0000256" key="2">
    <source>
        <dbReference type="ARBA" id="ARBA00001966"/>
    </source>
</evidence>
<dbReference type="PROSITE" id="PS00450">
    <property type="entry name" value="ACONITASE_1"/>
    <property type="match status" value="1"/>
</dbReference>
<dbReference type="GO" id="GO:0003861">
    <property type="term" value="F:3-isopropylmalate dehydratase activity"/>
    <property type="evidence" value="ECO:0007669"/>
    <property type="project" value="UniProtKB-EC"/>
</dbReference>
<comment type="similarity">
    <text evidence="5 18">Belongs to the aconitase/IPM isomerase family.</text>
</comment>
<evidence type="ECO:0000256" key="13">
    <source>
        <dbReference type="ARBA" id="ARBA00023014"/>
    </source>
</evidence>
<evidence type="ECO:0000313" key="23">
    <source>
        <dbReference type="Proteomes" id="UP000284842"/>
    </source>
</evidence>
<comment type="cofactor">
    <cofactor evidence="2">
        <name>[4Fe-4S] cluster</name>
        <dbReference type="ChEBI" id="CHEBI:49883"/>
    </cofactor>
</comment>
<evidence type="ECO:0000256" key="6">
    <source>
        <dbReference type="ARBA" id="ARBA00011998"/>
    </source>
</evidence>
<evidence type="ECO:0000256" key="5">
    <source>
        <dbReference type="ARBA" id="ARBA00007185"/>
    </source>
</evidence>
<evidence type="ECO:0000256" key="16">
    <source>
        <dbReference type="ARBA" id="ARBA00031631"/>
    </source>
</evidence>
<evidence type="ECO:0000256" key="7">
    <source>
        <dbReference type="ARBA" id="ARBA00014371"/>
    </source>
</evidence>
<dbReference type="AlphaFoldDB" id="A0A409VV39"/>
<dbReference type="SUPFAM" id="SSF53732">
    <property type="entry name" value="Aconitase iron-sulfur domain"/>
    <property type="match status" value="1"/>
</dbReference>
<evidence type="ECO:0000256" key="3">
    <source>
        <dbReference type="ARBA" id="ARBA00002695"/>
    </source>
</evidence>
<comment type="pathway">
    <text evidence="4 18">Amino-acid biosynthesis; L-leucine biosynthesis; L-leucine from 3-methyl-2-oxobutanoate: step 2/4.</text>
</comment>
<dbReference type="Pfam" id="PF00694">
    <property type="entry name" value="Aconitase_C"/>
    <property type="match status" value="1"/>
</dbReference>
<dbReference type="Proteomes" id="UP000284842">
    <property type="component" value="Unassembled WGS sequence"/>
</dbReference>
<keyword evidence="13" id="KW-0411">Iron-sulfur</keyword>
<dbReference type="FunFam" id="3.30.499.10:FF:000007">
    <property type="entry name" value="3-isopropylmalate dehydratase large subunit"/>
    <property type="match status" value="1"/>
</dbReference>
<dbReference type="NCBIfam" id="TIGR00170">
    <property type="entry name" value="leuC"/>
    <property type="match status" value="1"/>
</dbReference>
<dbReference type="PROSITE" id="PS01244">
    <property type="entry name" value="ACONITASE_2"/>
    <property type="match status" value="1"/>
</dbReference>
<evidence type="ECO:0000256" key="18">
    <source>
        <dbReference type="PIRNR" id="PIRNR001418"/>
    </source>
</evidence>
<evidence type="ECO:0000259" key="21">
    <source>
        <dbReference type="Pfam" id="PF00694"/>
    </source>
</evidence>
<dbReference type="InterPro" id="IPR012235">
    <property type="entry name" value="3-IsopropMal_deHydtase_ssu/lsu"/>
</dbReference>
<dbReference type="NCBIfam" id="TIGR00171">
    <property type="entry name" value="leuD"/>
    <property type="match status" value="1"/>
</dbReference>
<dbReference type="InParanoid" id="A0A409VV39"/>
<dbReference type="InterPro" id="IPR001030">
    <property type="entry name" value="Acoase/IPM_deHydtase_lsu_aba"/>
</dbReference>
<dbReference type="UniPathway" id="UPA00048">
    <property type="reaction ID" value="UER00071"/>
</dbReference>
<evidence type="ECO:0000256" key="14">
    <source>
        <dbReference type="ARBA" id="ARBA00023239"/>
    </source>
</evidence>
<dbReference type="HAMAP" id="MF_01026">
    <property type="entry name" value="LeuC_type1"/>
    <property type="match status" value="1"/>
</dbReference>
<organism evidence="22 23">
    <name type="scientific">Panaeolus cyanescens</name>
    <dbReference type="NCBI Taxonomy" id="181874"/>
    <lineage>
        <taxon>Eukaryota</taxon>
        <taxon>Fungi</taxon>
        <taxon>Dikarya</taxon>
        <taxon>Basidiomycota</taxon>
        <taxon>Agaricomycotina</taxon>
        <taxon>Agaricomycetes</taxon>
        <taxon>Agaricomycetidae</taxon>
        <taxon>Agaricales</taxon>
        <taxon>Agaricineae</taxon>
        <taxon>Galeropsidaceae</taxon>
        <taxon>Panaeolus</taxon>
    </lineage>
</organism>
<feature type="compositionally biased region" description="Low complexity" evidence="19">
    <location>
        <begin position="523"/>
        <end position="534"/>
    </location>
</feature>
<comment type="caution">
    <text evidence="22">The sequence shown here is derived from an EMBL/GenBank/DDBJ whole genome shotgun (WGS) entry which is preliminary data.</text>
</comment>
<keyword evidence="10 18" id="KW-0028">Amino-acid biosynthesis</keyword>
<accession>A0A409VV39</accession>
<dbReference type="InterPro" id="IPR015928">
    <property type="entry name" value="Aconitase/3IPM_dehydase_swvl"/>
</dbReference>
<keyword evidence="9" id="KW-0004">4Fe-4S</keyword>
<dbReference type="InterPro" id="IPR033941">
    <property type="entry name" value="IPMI_cat"/>
</dbReference>
<dbReference type="CDD" id="cd01577">
    <property type="entry name" value="IPMI_Swivel"/>
    <property type="match status" value="1"/>
</dbReference>
<dbReference type="STRING" id="181874.A0A409VV39"/>
<gene>
    <name evidence="22" type="ORF">CVT24_003872</name>
</gene>
<dbReference type="InterPro" id="IPR018136">
    <property type="entry name" value="Aconitase_4Fe-4S_BS"/>
</dbReference>
<keyword evidence="14 18" id="KW-0456">Lyase</keyword>
<name>A0A409VV39_9AGAR</name>
<evidence type="ECO:0000256" key="1">
    <source>
        <dbReference type="ARBA" id="ARBA00000491"/>
    </source>
</evidence>
<reference evidence="22 23" key="1">
    <citation type="journal article" date="2018" name="Evol. Lett.">
        <title>Horizontal gene cluster transfer increased hallucinogenic mushroom diversity.</title>
        <authorList>
            <person name="Reynolds H.T."/>
            <person name="Vijayakumar V."/>
            <person name="Gluck-Thaler E."/>
            <person name="Korotkin H.B."/>
            <person name="Matheny P.B."/>
            <person name="Slot J.C."/>
        </authorList>
    </citation>
    <scope>NUCLEOTIDE SEQUENCE [LARGE SCALE GENOMIC DNA]</scope>
    <source>
        <strain evidence="22 23">2629</strain>
    </source>
</reference>
<dbReference type="InterPro" id="IPR004431">
    <property type="entry name" value="3-IsopropMal_deHydase_ssu"/>
</dbReference>
<dbReference type="OrthoDB" id="2279155at2759"/>
<dbReference type="CDD" id="cd01583">
    <property type="entry name" value="IPMI"/>
    <property type="match status" value="1"/>
</dbReference>
<evidence type="ECO:0000259" key="20">
    <source>
        <dbReference type="Pfam" id="PF00330"/>
    </source>
</evidence>
<dbReference type="NCBIfam" id="NF004016">
    <property type="entry name" value="PRK05478.1"/>
    <property type="match status" value="1"/>
</dbReference>
<proteinExistence type="inferred from homology"/>
<evidence type="ECO:0000256" key="10">
    <source>
        <dbReference type="ARBA" id="ARBA00022605"/>
    </source>
</evidence>
<evidence type="ECO:0000256" key="19">
    <source>
        <dbReference type="SAM" id="MobiDB-lite"/>
    </source>
</evidence>
<dbReference type="NCBIfam" id="NF009116">
    <property type="entry name" value="PRK12466.1"/>
    <property type="match status" value="1"/>
</dbReference>
<dbReference type="GO" id="GO:0009316">
    <property type="term" value="C:3-isopropylmalate dehydratase complex"/>
    <property type="evidence" value="ECO:0007669"/>
    <property type="project" value="InterPro"/>
</dbReference>
<feature type="region of interest" description="Disordered" evidence="19">
    <location>
        <begin position="515"/>
        <end position="534"/>
    </location>
</feature>
<protein>
    <recommendedName>
        <fullName evidence="7 18">3-isopropylmalate dehydratase</fullName>
        <ecNumber evidence="6 18">4.2.1.33</ecNumber>
    </recommendedName>
    <alternativeName>
        <fullName evidence="16 18">Alpha-IPM isomerase</fullName>
    </alternativeName>
    <alternativeName>
        <fullName evidence="17 18">Isopropylmalate isomerase</fullName>
    </alternativeName>
</protein>
<dbReference type="InterPro" id="IPR004430">
    <property type="entry name" value="3-IsopropMal_deHydase_lsu"/>
</dbReference>
<feature type="domain" description="Aconitase/3-isopropylmalate dehydratase large subunit alpha/beta/alpha" evidence="20">
    <location>
        <begin position="13"/>
        <end position="473"/>
    </location>
</feature>
<feature type="domain" description="Aconitase A/isopropylmalate dehydratase small subunit swivel" evidence="21">
    <location>
        <begin position="537"/>
        <end position="660"/>
    </location>
</feature>
<evidence type="ECO:0000256" key="4">
    <source>
        <dbReference type="ARBA" id="ARBA00004729"/>
    </source>
</evidence>
<dbReference type="InterPro" id="IPR036008">
    <property type="entry name" value="Aconitase_4Fe-4S_dom"/>
</dbReference>
<dbReference type="PIRSF" id="PIRSF001418">
    <property type="entry name" value="ACN"/>
    <property type="match status" value="1"/>
</dbReference>
<evidence type="ECO:0000256" key="12">
    <source>
        <dbReference type="ARBA" id="ARBA00023004"/>
    </source>
</evidence>